<organism evidence="1 2">
    <name type="scientific">Kipferlia bialata</name>
    <dbReference type="NCBI Taxonomy" id="797122"/>
    <lineage>
        <taxon>Eukaryota</taxon>
        <taxon>Metamonada</taxon>
        <taxon>Carpediemonas-like organisms</taxon>
        <taxon>Kipferlia</taxon>
    </lineage>
</organism>
<feature type="non-terminal residue" evidence="1">
    <location>
        <position position="1"/>
    </location>
</feature>
<comment type="caution">
    <text evidence="1">The sequence shown here is derived from an EMBL/GenBank/DDBJ whole genome shotgun (WGS) entry which is preliminary data.</text>
</comment>
<sequence length="218" mass="24177">TAGDLSGPSLSVCVSPADSPVSTPKAVPRAVHSTDLLDEEILKKLIDTIRGSPLLISLVFKKLYSKHGLGSQSWYRKRASCLLIQHCLRSLPETRPRVVDAVPRLAQSCTPAVVVSRSACAHRMAVAECLREWLAMSTRGKTKSRQATQVEMACRLGLAHKALAQTVEDDKVREASAARLRERDRDDRLRERERVRRELKRTIEQSTPLLKGCKSAST</sequence>
<accession>A0A9K3D2X9</accession>
<name>A0A9K3D2X9_9EUKA</name>
<reference evidence="1 2" key="1">
    <citation type="journal article" date="2018" name="PLoS ONE">
        <title>The draft genome of Kipferlia bialata reveals reductive genome evolution in fornicate parasites.</title>
        <authorList>
            <person name="Tanifuji G."/>
            <person name="Takabayashi S."/>
            <person name="Kume K."/>
            <person name="Takagi M."/>
            <person name="Nakayama T."/>
            <person name="Kamikawa R."/>
            <person name="Inagaki Y."/>
            <person name="Hashimoto T."/>
        </authorList>
    </citation>
    <scope>NUCLEOTIDE SEQUENCE [LARGE SCALE GENOMIC DNA]</scope>
    <source>
        <strain evidence="1">NY0173</strain>
    </source>
</reference>
<dbReference type="EMBL" id="BDIP01003770">
    <property type="protein sequence ID" value="GIQ88104.1"/>
    <property type="molecule type" value="Genomic_DNA"/>
</dbReference>
<dbReference type="Proteomes" id="UP000265618">
    <property type="component" value="Unassembled WGS sequence"/>
</dbReference>
<evidence type="ECO:0000313" key="2">
    <source>
        <dbReference type="Proteomes" id="UP000265618"/>
    </source>
</evidence>
<proteinExistence type="predicted"/>
<gene>
    <name evidence="1" type="ORF">KIPB_010277</name>
</gene>
<protein>
    <submittedName>
        <fullName evidence="1">Uncharacterized protein</fullName>
    </submittedName>
</protein>
<evidence type="ECO:0000313" key="1">
    <source>
        <dbReference type="EMBL" id="GIQ88104.1"/>
    </source>
</evidence>
<keyword evidence="2" id="KW-1185">Reference proteome</keyword>
<dbReference type="AlphaFoldDB" id="A0A9K3D2X9"/>